<evidence type="ECO:0000313" key="2">
    <source>
        <dbReference type="EMBL" id="GBP93455.1"/>
    </source>
</evidence>
<evidence type="ECO:0000256" key="1">
    <source>
        <dbReference type="SAM" id="MobiDB-lite"/>
    </source>
</evidence>
<dbReference type="Proteomes" id="UP000299102">
    <property type="component" value="Unassembled WGS sequence"/>
</dbReference>
<comment type="caution">
    <text evidence="2">The sequence shown here is derived from an EMBL/GenBank/DDBJ whole genome shotgun (WGS) entry which is preliminary data.</text>
</comment>
<accession>A0A4C2A391</accession>
<keyword evidence="3" id="KW-1185">Reference proteome</keyword>
<proteinExistence type="predicted"/>
<organism evidence="2 3">
    <name type="scientific">Eumeta variegata</name>
    <name type="common">Bagworm moth</name>
    <name type="synonym">Eumeta japonica</name>
    <dbReference type="NCBI Taxonomy" id="151549"/>
    <lineage>
        <taxon>Eukaryota</taxon>
        <taxon>Metazoa</taxon>
        <taxon>Ecdysozoa</taxon>
        <taxon>Arthropoda</taxon>
        <taxon>Hexapoda</taxon>
        <taxon>Insecta</taxon>
        <taxon>Pterygota</taxon>
        <taxon>Neoptera</taxon>
        <taxon>Endopterygota</taxon>
        <taxon>Lepidoptera</taxon>
        <taxon>Glossata</taxon>
        <taxon>Ditrysia</taxon>
        <taxon>Tineoidea</taxon>
        <taxon>Psychidae</taxon>
        <taxon>Oiketicinae</taxon>
        <taxon>Eumeta</taxon>
    </lineage>
</organism>
<sequence>MYVLTSWNDSPKSDNSVSLYSLLLEHFRGANDHANNRRVGGHCRSCTLTNPRGATSALWTSWIGIEYLMDGRMGCWWGNELMGGMRVIKTLTRLAKDSLMVVRKQWKNDEAPCKFYFDTKISPSVIHIGNMTGNGIEFQTRLKSRIESRDRISPSKENSVQNRRPRRPRSWMKAYSPMANGPGLWSAESELLALIKQKLPHSQQNFAHPILTPRKGYGCASMMFGLILSIYGAVTVNRRPIPRHDIHNHRFTAESWATTRRAVHRGAGNNVGAVTFKTTTSKRDLCFVTVPAGTLWHSDPSTRTCELG</sequence>
<name>A0A4C2A391_EUMVA</name>
<protein>
    <submittedName>
        <fullName evidence="2">Uncharacterized protein</fullName>
    </submittedName>
</protein>
<reference evidence="2 3" key="1">
    <citation type="journal article" date="2019" name="Commun. Biol.">
        <title>The bagworm genome reveals a unique fibroin gene that provides high tensile strength.</title>
        <authorList>
            <person name="Kono N."/>
            <person name="Nakamura H."/>
            <person name="Ohtoshi R."/>
            <person name="Tomita M."/>
            <person name="Numata K."/>
            <person name="Arakawa K."/>
        </authorList>
    </citation>
    <scope>NUCLEOTIDE SEQUENCE [LARGE SCALE GENOMIC DNA]</scope>
</reference>
<dbReference type="AlphaFoldDB" id="A0A4C2A391"/>
<gene>
    <name evidence="2" type="ORF">EVAR_102827_1</name>
</gene>
<evidence type="ECO:0000313" key="3">
    <source>
        <dbReference type="Proteomes" id="UP000299102"/>
    </source>
</evidence>
<dbReference type="OrthoDB" id="116216at2759"/>
<dbReference type="EMBL" id="BGZK01002378">
    <property type="protein sequence ID" value="GBP93455.1"/>
    <property type="molecule type" value="Genomic_DNA"/>
</dbReference>
<feature type="region of interest" description="Disordered" evidence="1">
    <location>
        <begin position="147"/>
        <end position="173"/>
    </location>
</feature>